<dbReference type="EMBL" id="AP029266">
    <property type="protein sequence ID" value="BFG00793.1"/>
    <property type="molecule type" value="Genomic_DNA"/>
</dbReference>
<reference evidence="2 3" key="1">
    <citation type="submission" date="2024-02" db="EMBL/GenBank/DDBJ databases">
        <title>A chromosome-level genome assembly of Drosophila madeirensis, a fruit fly species endemic to Madeira island.</title>
        <authorList>
            <person name="Tomihara K."/>
            <person name="Llopart A."/>
            <person name="Yamamoto D."/>
        </authorList>
    </citation>
    <scope>NUCLEOTIDE SEQUENCE [LARGE SCALE GENOMIC DNA]</scope>
    <source>
        <strain evidence="2 3">RF1</strain>
    </source>
</reference>
<gene>
    <name evidence="2" type="ORF">DMAD_00713</name>
</gene>
<keyword evidence="2" id="KW-0378">Hydrolase</keyword>
<dbReference type="Gene3D" id="3.30.870.10">
    <property type="entry name" value="Endonuclease Chain A"/>
    <property type="match status" value="1"/>
</dbReference>
<keyword evidence="3" id="KW-1185">Reference proteome</keyword>
<evidence type="ECO:0000313" key="3">
    <source>
        <dbReference type="Proteomes" id="UP001500889"/>
    </source>
</evidence>
<protein>
    <submittedName>
        <fullName evidence="2">Mitochondrial cardiolipin hydrolase-like</fullName>
    </submittedName>
</protein>
<dbReference type="GO" id="GO:0016787">
    <property type="term" value="F:hydrolase activity"/>
    <property type="evidence" value="ECO:0007669"/>
    <property type="project" value="UniProtKB-KW"/>
</dbReference>
<evidence type="ECO:0000313" key="2">
    <source>
        <dbReference type="EMBL" id="BFG00793.1"/>
    </source>
</evidence>
<name>A0AAU9FYL4_DROMD</name>
<organism evidence="2 3">
    <name type="scientific">Drosophila madeirensis</name>
    <name type="common">Fruit fly</name>
    <dbReference type="NCBI Taxonomy" id="30013"/>
    <lineage>
        <taxon>Eukaryota</taxon>
        <taxon>Metazoa</taxon>
        <taxon>Ecdysozoa</taxon>
        <taxon>Arthropoda</taxon>
        <taxon>Hexapoda</taxon>
        <taxon>Insecta</taxon>
        <taxon>Pterygota</taxon>
        <taxon>Neoptera</taxon>
        <taxon>Endopterygota</taxon>
        <taxon>Diptera</taxon>
        <taxon>Brachycera</taxon>
        <taxon>Muscomorpha</taxon>
        <taxon>Ephydroidea</taxon>
        <taxon>Drosophilidae</taxon>
        <taxon>Drosophila</taxon>
        <taxon>Sophophora</taxon>
    </lineage>
</organism>
<proteinExistence type="predicted"/>
<sequence>MIKLIKAALASCWLIFVQLLLAGVRWSRLNEVVQHSAALQKLFNVRPMGQRRKKVEAMPKTGFVVVFNIPQCMSDVKPNLMCCSFCSVQDLRMQIEAARVAIDVALLSISIPELDRAIKAAHDRGIQLRIITSTPRIPYYGSLIVQLWLSGVPVRHTNIGMDCHYNFAIVDGEERIEELQPKQPEPKIVQSPLARLFKWSKKATKGEVKVEKKEEKTELRLYKIFFDQWSQLTPVEPPDVVYQQP</sequence>
<dbReference type="SUPFAM" id="SSF56024">
    <property type="entry name" value="Phospholipase D/nuclease"/>
    <property type="match status" value="1"/>
</dbReference>
<accession>A0AAU9FYL4</accession>
<dbReference type="AlphaFoldDB" id="A0AAU9FYL4"/>
<dbReference type="Proteomes" id="UP001500889">
    <property type="component" value="Chromosome A"/>
</dbReference>
<evidence type="ECO:0000259" key="1">
    <source>
        <dbReference type="Pfam" id="PF13091"/>
    </source>
</evidence>
<dbReference type="InterPro" id="IPR025202">
    <property type="entry name" value="PLD-like_dom"/>
</dbReference>
<dbReference type="Pfam" id="PF13091">
    <property type="entry name" value="PLDc_2"/>
    <property type="match status" value="1"/>
</dbReference>
<feature type="domain" description="Phospholipase D-like" evidence="1">
    <location>
        <begin position="93"/>
        <end position="173"/>
    </location>
</feature>